<evidence type="ECO:0000313" key="2">
    <source>
        <dbReference type="Proteomes" id="UP000695000"/>
    </source>
</evidence>
<dbReference type="SUPFAM" id="SSF51735">
    <property type="entry name" value="NAD(P)-binding Rossmann-fold domains"/>
    <property type="match status" value="1"/>
</dbReference>
<dbReference type="PANTHER" id="PTHR43313">
    <property type="entry name" value="SHORT-CHAIN DEHYDROGENASE/REDUCTASE FAMILY 9C"/>
    <property type="match status" value="1"/>
</dbReference>
<proteinExistence type="predicted"/>
<dbReference type="Proteomes" id="UP000695000">
    <property type="component" value="Unplaced"/>
</dbReference>
<keyword evidence="1" id="KW-0812">Transmembrane</keyword>
<dbReference type="Pfam" id="PF00106">
    <property type="entry name" value="adh_short"/>
    <property type="match status" value="1"/>
</dbReference>
<protein>
    <submittedName>
        <fullName evidence="3">D-beta-hydroxybutyrate dehydrogenase, mitochondrial</fullName>
    </submittedName>
</protein>
<sequence length="397" mass="43689">MSGPFKRRASLKTLPAIAISNAGDLRRRRSSVGVTHSSTTSAGQQEVPWDILDRCFLPVVFCQAAAIIISTVLNTLHISQVTSLTLFIWFTISTIAAVLFYHNLKVTAAGKAVLITGCDSRVGYALARQLDELGFTVFAGFQCASDKTAEELKEESSGRLHVLQLDVANETHILAASLYAVEHLPDGAPGLWAVVHCAQWVALGEIEWIPHQVIKKSTNINLLGATRVNQVMLPLVRRAHGRIVFMTSGLCRVASAVRGVHCALLAAVEAQASCLRQELRTRGVDVVVVAPGEFTSGSTWLTDEDMREQAIEMWSQLSQEQRSTYGEDYFETAVRSLEKFTKAQDADMSSVLRALSDSVVRTFPLPKYTPVTRQEKIQAFVADHLPRSVYDIVYSEK</sequence>
<gene>
    <name evidence="3" type="primary">LOC108557099</name>
</gene>
<evidence type="ECO:0000256" key="1">
    <source>
        <dbReference type="SAM" id="Phobius"/>
    </source>
</evidence>
<accession>A0ABM1M323</accession>
<keyword evidence="1" id="KW-1133">Transmembrane helix</keyword>
<dbReference type="Gene3D" id="3.40.50.720">
    <property type="entry name" value="NAD(P)-binding Rossmann-like Domain"/>
    <property type="match status" value="1"/>
</dbReference>
<dbReference type="GeneID" id="108557099"/>
<dbReference type="RefSeq" id="XP_017768973.1">
    <property type="nucleotide sequence ID" value="XM_017913484.1"/>
</dbReference>
<dbReference type="PANTHER" id="PTHR43313:SF50">
    <property type="entry name" value="GH26015P"/>
    <property type="match status" value="1"/>
</dbReference>
<reference evidence="3" key="1">
    <citation type="submission" date="2025-08" db="UniProtKB">
        <authorList>
            <consortium name="RefSeq"/>
        </authorList>
    </citation>
    <scope>IDENTIFICATION</scope>
    <source>
        <tissue evidence="3">Whole Larva</tissue>
    </source>
</reference>
<keyword evidence="2" id="KW-1185">Reference proteome</keyword>
<dbReference type="InterPro" id="IPR002347">
    <property type="entry name" value="SDR_fam"/>
</dbReference>
<keyword evidence="1" id="KW-0472">Membrane</keyword>
<evidence type="ECO:0000313" key="3">
    <source>
        <dbReference type="RefSeq" id="XP_017768973.1"/>
    </source>
</evidence>
<name>A0ABM1M323_NICVS</name>
<organism evidence="2 3">
    <name type="scientific">Nicrophorus vespilloides</name>
    <name type="common">Boreal carrion beetle</name>
    <dbReference type="NCBI Taxonomy" id="110193"/>
    <lineage>
        <taxon>Eukaryota</taxon>
        <taxon>Metazoa</taxon>
        <taxon>Ecdysozoa</taxon>
        <taxon>Arthropoda</taxon>
        <taxon>Hexapoda</taxon>
        <taxon>Insecta</taxon>
        <taxon>Pterygota</taxon>
        <taxon>Neoptera</taxon>
        <taxon>Endopterygota</taxon>
        <taxon>Coleoptera</taxon>
        <taxon>Polyphaga</taxon>
        <taxon>Staphyliniformia</taxon>
        <taxon>Silphidae</taxon>
        <taxon>Nicrophorinae</taxon>
        <taxon>Nicrophorus</taxon>
    </lineage>
</organism>
<feature type="transmembrane region" description="Helical" evidence="1">
    <location>
        <begin position="84"/>
        <end position="101"/>
    </location>
</feature>
<dbReference type="PRINTS" id="PR00081">
    <property type="entry name" value="GDHRDH"/>
</dbReference>
<feature type="transmembrane region" description="Helical" evidence="1">
    <location>
        <begin position="55"/>
        <end position="78"/>
    </location>
</feature>
<dbReference type="InterPro" id="IPR036291">
    <property type="entry name" value="NAD(P)-bd_dom_sf"/>
</dbReference>